<comment type="similarity">
    <text evidence="4">Belongs to the zinc-containing alcohol dehydrogenase family.</text>
</comment>
<dbReference type="Pfam" id="PF00107">
    <property type="entry name" value="ADH_zinc_N"/>
    <property type="match status" value="1"/>
</dbReference>
<evidence type="ECO:0000256" key="4">
    <source>
        <dbReference type="RuleBase" id="RU361277"/>
    </source>
</evidence>
<protein>
    <submittedName>
        <fullName evidence="6">2-desacetyl-2-hydroxyethyl bacteriochlorophyllide A dehydrogenase</fullName>
    </submittedName>
</protein>
<dbReference type="EMBL" id="JANUCP010000001">
    <property type="protein sequence ID" value="MCS3917767.1"/>
    <property type="molecule type" value="Genomic_DNA"/>
</dbReference>
<dbReference type="InterPro" id="IPR002328">
    <property type="entry name" value="ADH_Zn_CS"/>
</dbReference>
<dbReference type="PROSITE" id="PS00059">
    <property type="entry name" value="ADH_ZINC"/>
    <property type="match status" value="1"/>
</dbReference>
<dbReference type="SUPFAM" id="SSF51735">
    <property type="entry name" value="NAD(P)-binding Rossmann-fold domains"/>
    <property type="match status" value="1"/>
</dbReference>
<evidence type="ECO:0000256" key="1">
    <source>
        <dbReference type="ARBA" id="ARBA00022723"/>
    </source>
</evidence>
<comment type="caution">
    <text evidence="6">The sequence shown here is derived from an EMBL/GenBank/DDBJ whole genome shotgun (WGS) entry which is preliminary data.</text>
</comment>
<dbReference type="Proteomes" id="UP001204798">
    <property type="component" value="Unassembled WGS sequence"/>
</dbReference>
<accession>A0ABT2EII5</accession>
<dbReference type="InterPro" id="IPR036291">
    <property type="entry name" value="NAD(P)-bd_dom_sf"/>
</dbReference>
<dbReference type="Gene3D" id="3.40.50.720">
    <property type="entry name" value="NAD(P)-binding Rossmann-like Domain"/>
    <property type="match status" value="1"/>
</dbReference>
<dbReference type="SUPFAM" id="SSF50129">
    <property type="entry name" value="GroES-like"/>
    <property type="match status" value="1"/>
</dbReference>
<dbReference type="InterPro" id="IPR050129">
    <property type="entry name" value="Zn_alcohol_dh"/>
</dbReference>
<dbReference type="SMART" id="SM00829">
    <property type="entry name" value="PKS_ER"/>
    <property type="match status" value="1"/>
</dbReference>
<dbReference type="Gene3D" id="3.90.180.10">
    <property type="entry name" value="Medium-chain alcohol dehydrogenases, catalytic domain"/>
    <property type="match status" value="1"/>
</dbReference>
<dbReference type="InterPro" id="IPR013154">
    <property type="entry name" value="ADH-like_N"/>
</dbReference>
<evidence type="ECO:0000313" key="6">
    <source>
        <dbReference type="EMBL" id="MCS3917767.1"/>
    </source>
</evidence>
<evidence type="ECO:0000256" key="3">
    <source>
        <dbReference type="ARBA" id="ARBA00023002"/>
    </source>
</evidence>
<evidence type="ECO:0000256" key="2">
    <source>
        <dbReference type="ARBA" id="ARBA00022833"/>
    </source>
</evidence>
<dbReference type="InterPro" id="IPR020843">
    <property type="entry name" value="ER"/>
</dbReference>
<gene>
    <name evidence="6" type="ORF">M2350_000164</name>
</gene>
<comment type="cofactor">
    <cofactor evidence="4">
        <name>Zn(2+)</name>
        <dbReference type="ChEBI" id="CHEBI:29105"/>
    </cofactor>
</comment>
<proteinExistence type="inferred from homology"/>
<evidence type="ECO:0000313" key="7">
    <source>
        <dbReference type="Proteomes" id="UP001204798"/>
    </source>
</evidence>
<name>A0ABT2EII5_9BACT</name>
<dbReference type="PANTHER" id="PTHR43401:SF2">
    <property type="entry name" value="L-THREONINE 3-DEHYDROGENASE"/>
    <property type="match status" value="1"/>
</dbReference>
<dbReference type="PANTHER" id="PTHR43401">
    <property type="entry name" value="L-THREONINE 3-DEHYDROGENASE"/>
    <property type="match status" value="1"/>
</dbReference>
<keyword evidence="2 4" id="KW-0862">Zinc</keyword>
<dbReference type="InterPro" id="IPR011032">
    <property type="entry name" value="GroES-like_sf"/>
</dbReference>
<reference evidence="6 7" key="1">
    <citation type="submission" date="2022-08" db="EMBL/GenBank/DDBJ databases">
        <title>Bacterial and archaeal communities from various locations to study Microbial Dark Matter (Phase II).</title>
        <authorList>
            <person name="Stepanauskas R."/>
        </authorList>
    </citation>
    <scope>NUCLEOTIDE SEQUENCE [LARGE SCALE GENOMIC DNA]</scope>
    <source>
        <strain evidence="6 7">PD1</strain>
    </source>
</reference>
<dbReference type="RefSeq" id="WP_259092275.1">
    <property type="nucleotide sequence ID" value="NZ_CP130454.1"/>
</dbReference>
<keyword evidence="3" id="KW-0560">Oxidoreductase</keyword>
<keyword evidence="7" id="KW-1185">Reference proteome</keyword>
<dbReference type="InterPro" id="IPR013149">
    <property type="entry name" value="ADH-like_C"/>
</dbReference>
<evidence type="ECO:0000259" key="5">
    <source>
        <dbReference type="SMART" id="SM00829"/>
    </source>
</evidence>
<dbReference type="Pfam" id="PF08240">
    <property type="entry name" value="ADH_N"/>
    <property type="match status" value="1"/>
</dbReference>
<feature type="domain" description="Enoyl reductase (ER)" evidence="5">
    <location>
        <begin position="7"/>
        <end position="331"/>
    </location>
</feature>
<organism evidence="6 7">
    <name type="scientific">Candidatus Fervidibacter sacchari</name>
    <dbReference type="NCBI Taxonomy" id="1448929"/>
    <lineage>
        <taxon>Bacteria</taxon>
        <taxon>Candidatus Fervidibacterota</taxon>
        <taxon>Candidatus Fervidibacter</taxon>
    </lineage>
</organism>
<keyword evidence="1 4" id="KW-0479">Metal-binding</keyword>
<sequence length="337" mass="36083">MRAVVIERPHQWQVTDVPDPTPQDDEVIVSVSACGVCGTDLHIFEGDFPSNLPLIPGHEFAGEVVEVGRKVRSVKVGDFVAVHPNKPCLLCDFCREGSEHLCENLQAYGVHIPGGFAQFVAVKEINVHRAEGLTPLQAAWAEPLSCCLHGLNKVGVKSGEKALVIGCGPIGLLFVQLLLVHGASEVVAVDLSKERLSAARQLGASVTLQPEEFVSSHKDIAPNGFALVVEASGNPKAVELGLKVVRAGGRFLQFGVCPTEATVNFSPFAIYRKEITIVGSFSLGKEMPQALNLLMSGRVKVDVLTTHQMGLDGFGEAVKLMREAKSLKVQLLPNSGK</sequence>
<dbReference type="CDD" id="cd08234">
    <property type="entry name" value="threonine_DH_like"/>
    <property type="match status" value="1"/>
</dbReference>